<dbReference type="SMART" id="SM00460">
    <property type="entry name" value="TGc"/>
    <property type="match status" value="1"/>
</dbReference>
<dbReference type="Gene3D" id="3.10.620.30">
    <property type="match status" value="1"/>
</dbReference>
<dbReference type="GO" id="GO:0006508">
    <property type="term" value="P:proteolysis"/>
    <property type="evidence" value="ECO:0007669"/>
    <property type="project" value="UniProtKB-KW"/>
</dbReference>
<dbReference type="AlphaFoldDB" id="A0A0W8E4R1"/>
<evidence type="ECO:0000259" key="1">
    <source>
        <dbReference type="PROSITE" id="PS51272"/>
    </source>
</evidence>
<dbReference type="InterPro" id="IPR038765">
    <property type="entry name" value="Papain-like_cys_pep_sf"/>
</dbReference>
<feature type="domain" description="SLH" evidence="1">
    <location>
        <begin position="82"/>
        <end position="145"/>
    </location>
</feature>
<protein>
    <submittedName>
        <fullName evidence="2">Putative protease</fullName>
    </submittedName>
</protein>
<reference evidence="2" key="1">
    <citation type="journal article" date="2015" name="Proc. Natl. Acad. Sci. U.S.A.">
        <title>Networks of energetic and metabolic interactions define dynamics in microbial communities.</title>
        <authorList>
            <person name="Embree M."/>
            <person name="Liu J.K."/>
            <person name="Al-Bassam M.M."/>
            <person name="Zengler K."/>
        </authorList>
    </citation>
    <scope>NUCLEOTIDE SEQUENCE</scope>
</reference>
<gene>
    <name evidence="2" type="ORF">ASZ90_019170</name>
</gene>
<evidence type="ECO:0000313" key="2">
    <source>
        <dbReference type="EMBL" id="KUG03382.1"/>
    </source>
</evidence>
<name>A0A0W8E4R1_9ZZZZ</name>
<keyword evidence="2" id="KW-0378">Hydrolase</keyword>
<dbReference type="SUPFAM" id="SSF54001">
    <property type="entry name" value="Cysteine proteinases"/>
    <property type="match status" value="1"/>
</dbReference>
<dbReference type="Pfam" id="PF00395">
    <property type="entry name" value="SLH"/>
    <property type="match status" value="1"/>
</dbReference>
<dbReference type="Pfam" id="PF01841">
    <property type="entry name" value="Transglut_core"/>
    <property type="match status" value="1"/>
</dbReference>
<dbReference type="EMBL" id="LNQE01001882">
    <property type="protein sequence ID" value="KUG03382.1"/>
    <property type="molecule type" value="Genomic_DNA"/>
</dbReference>
<comment type="caution">
    <text evidence="2">The sequence shown here is derived from an EMBL/GenBank/DDBJ whole genome shotgun (WGS) entry which is preliminary data.</text>
</comment>
<sequence length="560" mass="63602">MKRLISIVLTGILFFNSLYLFHPEEAQGAVYIEHQAEADVLYRLGVFNGTQKGFELERIPTRAEGAVMLVRLLGQEDYALQTELTHPFQDVPNWADPYVAYLYQEGLTTGTSTNNFSPYASLSVQQYMSFILRSLAYSENLGDFTWNESLQKASQTGILDTVAYDQLLNLSQFRRDHMVWISYLALQSKVKDQDYTLLEKLVEIDQVISSAAAETSGLYGGGTSLPPQLIRSPGVYSAQTTPQLQWVLETALLNMEPKFKIYMKGYTDGNALADFETALKAAQQSIIAKTGIAKVYNKWHCLYSGNELEVTIEYVYSDNQFLTLKKKVREIVNECISDGMSDYKKEKALHDHIINNAEYDYENFLRGSIPASSYTAYGVLILGRGVCQGYAEAMHMLCCEAGLKSLVVQGTSIFEGKWYKHAWNIVSLNGQYYQVDVCWDDVIAPGGKGTLSYTYFNLNDQDMSKDHNWNKQQYPSCTATKYNYYVYNQQQVRDYQAFKVYLANALERRTAEVTVRVVNFNKSDYADLSSLMFSSGKVKRYNYSIDDSVGIISIYDIVYN</sequence>
<organism evidence="2">
    <name type="scientific">hydrocarbon metagenome</name>
    <dbReference type="NCBI Taxonomy" id="938273"/>
    <lineage>
        <taxon>unclassified sequences</taxon>
        <taxon>metagenomes</taxon>
        <taxon>ecological metagenomes</taxon>
    </lineage>
</organism>
<dbReference type="InterPro" id="IPR002931">
    <property type="entry name" value="Transglutaminase-like"/>
</dbReference>
<dbReference type="InterPro" id="IPR052557">
    <property type="entry name" value="CAP/Cytokinesis_protein"/>
</dbReference>
<dbReference type="InterPro" id="IPR001119">
    <property type="entry name" value="SLH_dom"/>
</dbReference>
<dbReference type="PANTHER" id="PTHR46333">
    <property type="entry name" value="CYTOKINESIS PROTEIN 3"/>
    <property type="match status" value="1"/>
</dbReference>
<proteinExistence type="predicted"/>
<dbReference type="GO" id="GO:0005737">
    <property type="term" value="C:cytoplasm"/>
    <property type="evidence" value="ECO:0007669"/>
    <property type="project" value="TreeGrafter"/>
</dbReference>
<dbReference type="PANTHER" id="PTHR46333:SF2">
    <property type="entry name" value="CYTOKINESIS PROTEIN 3"/>
    <property type="match status" value="1"/>
</dbReference>
<dbReference type="PROSITE" id="PS51272">
    <property type="entry name" value="SLH"/>
    <property type="match status" value="1"/>
</dbReference>
<dbReference type="GO" id="GO:0008233">
    <property type="term" value="F:peptidase activity"/>
    <property type="evidence" value="ECO:0007669"/>
    <property type="project" value="UniProtKB-KW"/>
</dbReference>
<accession>A0A0W8E4R1</accession>
<keyword evidence="2" id="KW-0645">Protease</keyword>